<dbReference type="Proteomes" id="UP000051530">
    <property type="component" value="Unassembled WGS sequence"/>
</dbReference>
<dbReference type="OrthoDB" id="10307184at2759"/>
<accession>A0A0R0M1C7</accession>
<dbReference type="VEuPathDB" id="MicrosporidiaDB:M153_100064110"/>
<proteinExistence type="predicted"/>
<protein>
    <submittedName>
        <fullName evidence="2">Uncharacterized protein</fullName>
    </submittedName>
</protein>
<name>A0A0R0M1C7_9MICR</name>
<feature type="chain" id="PRO_5006399074" evidence="1">
    <location>
        <begin position="21"/>
        <end position="224"/>
    </location>
</feature>
<evidence type="ECO:0000256" key="1">
    <source>
        <dbReference type="SAM" id="SignalP"/>
    </source>
</evidence>
<evidence type="ECO:0000313" key="2">
    <source>
        <dbReference type="EMBL" id="KRH95305.1"/>
    </source>
</evidence>
<feature type="signal peptide" evidence="1">
    <location>
        <begin position="1"/>
        <end position="20"/>
    </location>
</feature>
<evidence type="ECO:0000313" key="3">
    <source>
        <dbReference type="Proteomes" id="UP000051530"/>
    </source>
</evidence>
<comment type="caution">
    <text evidence="2">The sequence shown here is derived from an EMBL/GenBank/DDBJ whole genome shotgun (WGS) entry which is preliminary data.</text>
</comment>
<dbReference type="AlphaFoldDB" id="A0A0R0M1C7"/>
<keyword evidence="1" id="KW-0732">Signal</keyword>
<gene>
    <name evidence="2" type="ORF">M153_100064110</name>
</gene>
<keyword evidence="3" id="KW-1185">Reference proteome</keyword>
<sequence>MKFSLLKLFIWSTLIRSVIFRTSNEKPETSEPFETISFDNTDYLFYLVMNTPIKIKYLQLHLPFIIERLLNLKDTIFYTTGNTKYFIKPFKEIFMIKNGKKILIGKYKNSKNENETLTQKFTNGDILSYGKKIRWSATVKYSGGVEKLKVSRIIEGSLGKYDIRVTGSLFTNKLSHKYTIVCVENKKDFEEDSSEEENDERICKEFERNQDMWVKKLEEYSKMY</sequence>
<dbReference type="EMBL" id="LGUB01000001">
    <property type="protein sequence ID" value="KRH95305.1"/>
    <property type="molecule type" value="Genomic_DNA"/>
</dbReference>
<organism evidence="2 3">
    <name type="scientific">Pseudoloma neurophilia</name>
    <dbReference type="NCBI Taxonomy" id="146866"/>
    <lineage>
        <taxon>Eukaryota</taxon>
        <taxon>Fungi</taxon>
        <taxon>Fungi incertae sedis</taxon>
        <taxon>Microsporidia</taxon>
        <taxon>Pseudoloma</taxon>
    </lineage>
</organism>
<reference evidence="2 3" key="1">
    <citation type="submission" date="2015-07" db="EMBL/GenBank/DDBJ databases">
        <title>The genome of Pseudoloma neurophilia, a relevant intracellular parasite of the zebrafish.</title>
        <authorList>
            <person name="Ndikumana S."/>
            <person name="Pelin A."/>
            <person name="Sanders J."/>
            <person name="Corradi N."/>
        </authorList>
    </citation>
    <scope>NUCLEOTIDE SEQUENCE [LARGE SCALE GENOMIC DNA]</scope>
    <source>
        <strain evidence="2 3">MK1</strain>
    </source>
</reference>